<accession>A0A6B9XUG3</accession>
<sequence length="52" mass="5947">MLYVNARLSHLPLPRRGLMRKVNAPLHHGLMQQVDLSIPTFSRVSCQRSSHP</sequence>
<evidence type="ECO:0000313" key="1">
    <source>
        <dbReference type="EMBL" id="QHR91748.1"/>
    </source>
</evidence>
<dbReference type="EMBL" id="MK697702">
    <property type="protein sequence ID" value="QHR91748.1"/>
    <property type="molecule type" value="Genomic_DNA"/>
</dbReference>
<gene>
    <name evidence="1" type="primary">orf05816</name>
    <name evidence="1" type="ORF">Q903MT_gene5784</name>
</gene>
<protein>
    <submittedName>
        <fullName evidence="1">Uncharacterized protein</fullName>
    </submittedName>
</protein>
<keyword evidence="1" id="KW-0496">Mitochondrion</keyword>
<reference evidence="1" key="1">
    <citation type="submission" date="2019-03" db="EMBL/GenBank/DDBJ databases">
        <title>Largest Complete Mitochondrial Genome of a Gymnosperm, Sitka Spruce (Picea sitchensis), Indicates Complex Physical Structure.</title>
        <authorList>
            <person name="Jackman S.D."/>
            <person name="Coombe L."/>
            <person name="Warren R."/>
            <person name="Kirk H."/>
            <person name="Trinh E."/>
            <person name="McLeod T."/>
            <person name="Pleasance S."/>
            <person name="Pandoh P."/>
            <person name="Zhao Y."/>
            <person name="Coope R."/>
            <person name="Bousquet J."/>
            <person name="Bohlmann J.C."/>
            <person name="Jones S.J.M."/>
            <person name="Birol I."/>
        </authorList>
    </citation>
    <scope>NUCLEOTIDE SEQUENCE</scope>
    <source>
        <strain evidence="1">Q903</strain>
    </source>
</reference>
<organism evidence="1">
    <name type="scientific">Picea sitchensis</name>
    <name type="common">Sitka spruce</name>
    <name type="synonym">Pinus sitchensis</name>
    <dbReference type="NCBI Taxonomy" id="3332"/>
    <lineage>
        <taxon>Eukaryota</taxon>
        <taxon>Viridiplantae</taxon>
        <taxon>Streptophyta</taxon>
        <taxon>Embryophyta</taxon>
        <taxon>Tracheophyta</taxon>
        <taxon>Spermatophyta</taxon>
        <taxon>Pinopsida</taxon>
        <taxon>Pinidae</taxon>
        <taxon>Conifers I</taxon>
        <taxon>Pinales</taxon>
        <taxon>Pinaceae</taxon>
        <taxon>Picea</taxon>
    </lineage>
</organism>
<name>A0A6B9XUG3_PICSI</name>
<proteinExistence type="predicted"/>
<dbReference type="AlphaFoldDB" id="A0A6B9XUG3"/>
<geneLocation type="mitochondrion" evidence="1"/>